<accession>A0A8J5V4T8</accession>
<proteinExistence type="predicted"/>
<dbReference type="EMBL" id="JAGSYN010000050">
    <property type="protein sequence ID" value="KAG7665359.1"/>
    <property type="molecule type" value="Genomic_DNA"/>
</dbReference>
<organism evidence="2 3">
    <name type="scientific">[Candida] subhashii</name>
    <dbReference type="NCBI Taxonomy" id="561895"/>
    <lineage>
        <taxon>Eukaryota</taxon>
        <taxon>Fungi</taxon>
        <taxon>Dikarya</taxon>
        <taxon>Ascomycota</taxon>
        <taxon>Saccharomycotina</taxon>
        <taxon>Pichiomycetes</taxon>
        <taxon>Debaryomycetaceae</taxon>
        <taxon>Spathaspora</taxon>
    </lineage>
</organism>
<evidence type="ECO:0000259" key="1">
    <source>
        <dbReference type="Pfam" id="PF23315"/>
    </source>
</evidence>
<dbReference type="OrthoDB" id="5553750at2759"/>
<comment type="caution">
    <text evidence="2">The sequence shown here is derived from an EMBL/GenBank/DDBJ whole genome shotgun (WGS) entry which is preliminary data.</text>
</comment>
<name>A0A8J5V4T8_9ASCO</name>
<dbReference type="RefSeq" id="XP_049265591.1">
    <property type="nucleotide sequence ID" value="XM_049404659.1"/>
</dbReference>
<dbReference type="GeneID" id="73467848"/>
<keyword evidence="3" id="KW-1185">Reference proteome</keyword>
<dbReference type="Pfam" id="PF23315">
    <property type="entry name" value="PEX6_4th"/>
    <property type="match status" value="1"/>
</dbReference>
<dbReference type="InterPro" id="IPR056995">
    <property type="entry name" value="PEX6_4th_dom"/>
</dbReference>
<dbReference type="AlphaFoldDB" id="A0A8J5V4T8"/>
<evidence type="ECO:0000313" key="3">
    <source>
        <dbReference type="Proteomes" id="UP000694255"/>
    </source>
</evidence>
<feature type="domain" description="Peroxisomal ATPase PEX6 fourth" evidence="1">
    <location>
        <begin position="372"/>
        <end position="503"/>
    </location>
</feature>
<evidence type="ECO:0000313" key="2">
    <source>
        <dbReference type="EMBL" id="KAG7665359.1"/>
    </source>
</evidence>
<reference evidence="2 3" key="1">
    <citation type="journal article" date="2021" name="DNA Res.">
        <title>Genome analysis of Candida subhashii reveals its hybrid nature and dual mitochondrial genome conformations.</title>
        <authorList>
            <person name="Mixao V."/>
            <person name="Hegedusova E."/>
            <person name="Saus E."/>
            <person name="Pryszcz L.P."/>
            <person name="Cillingova A."/>
            <person name="Nosek J."/>
            <person name="Gabaldon T."/>
        </authorList>
    </citation>
    <scope>NUCLEOTIDE SEQUENCE [LARGE SCALE GENOMIC DNA]</scope>
    <source>
        <strain evidence="2 3">CBS 10753</strain>
    </source>
</reference>
<protein>
    <submittedName>
        <fullName evidence="2">PEX6</fullName>
    </submittedName>
</protein>
<gene>
    <name evidence="2" type="ORF">J8A68_001047</name>
</gene>
<sequence length="524" mass="58905">MPPSAVMSSTDTLQQHQQPAKSTLVNISFINDPSNLQYDSVELSWNVFGKLFPDFPEDTNDPHAVGSIDKFILVKLLGAPDYFNKFKIMKIHKISYSTANLITFINNSNLSKFDSSQLTLNTAIVQSINIDSIPILSQVFISVPHEIYHILHNKPQSAIREQLLTQILANSGSVLNEGDTIRLINGKVNLCEPITQGKLDHNTNIILINQHEESQQYHLEDQEEEEELEEEDYDESDLDADLSGYLSSTLQFDKSEIIHSSTKFGVKPLPDRISIDNLPVGWQKDDSELFVFINSSDFIKLGFPIFSGDLVKLIITPEKSAVVRVFTFTEPQNTFKFGYVYLSPILLINLGLTKDSAIEFEQFHENTTLSKSIPIAESVTISRVCSQITMDKTYQRNFFSSLKTILSTQFKCVQEGDFFPVVIDSVLSKTMFDNMNDENNENDEESMGGEGGDGIDVIPIGDPDAVAWFKIVEVKGKNEIGTNQFLVDPSKTLLVSSGVESVRLPPNEFNNWFDYLHLPPLKLI</sequence>
<dbReference type="Proteomes" id="UP000694255">
    <property type="component" value="Unassembled WGS sequence"/>
</dbReference>